<evidence type="ECO:0000256" key="3">
    <source>
        <dbReference type="ARBA" id="ARBA00022737"/>
    </source>
</evidence>
<organism evidence="8 9">
    <name type="scientific">Danionella cerebrum</name>
    <dbReference type="NCBI Taxonomy" id="2873325"/>
    <lineage>
        <taxon>Eukaryota</taxon>
        <taxon>Metazoa</taxon>
        <taxon>Chordata</taxon>
        <taxon>Craniata</taxon>
        <taxon>Vertebrata</taxon>
        <taxon>Euteleostomi</taxon>
        <taxon>Actinopterygii</taxon>
        <taxon>Neopterygii</taxon>
        <taxon>Teleostei</taxon>
        <taxon>Ostariophysi</taxon>
        <taxon>Cypriniformes</taxon>
        <taxon>Danionidae</taxon>
        <taxon>Danioninae</taxon>
        <taxon>Danionella</taxon>
    </lineage>
</organism>
<evidence type="ECO:0000256" key="6">
    <source>
        <dbReference type="SAM" id="Phobius"/>
    </source>
</evidence>
<name>A0A553MYV3_9TELE</name>
<dbReference type="PROSITE" id="PS50106">
    <property type="entry name" value="PDZ"/>
    <property type="match status" value="4"/>
</dbReference>
<dbReference type="PANTHER" id="PTHR19964">
    <property type="entry name" value="MULTIPLE PDZ DOMAIN PROTEIN"/>
    <property type="match status" value="1"/>
</dbReference>
<comment type="subcellular location">
    <subcellularLocation>
        <location evidence="1">Membrane</location>
    </subcellularLocation>
</comment>
<dbReference type="CDD" id="cd06667">
    <property type="entry name" value="PDZ2_MUPP1-like"/>
    <property type="match status" value="1"/>
</dbReference>
<keyword evidence="2" id="KW-0597">Phosphoprotein</keyword>
<dbReference type="GO" id="GO:0016020">
    <property type="term" value="C:membrane"/>
    <property type="evidence" value="ECO:0007669"/>
    <property type="project" value="UniProtKB-SubCell"/>
</dbReference>
<evidence type="ECO:0000256" key="4">
    <source>
        <dbReference type="ARBA" id="ARBA00023136"/>
    </source>
</evidence>
<keyword evidence="4 6" id="KW-0472">Membrane</keyword>
<feature type="region of interest" description="Disordered" evidence="5">
    <location>
        <begin position="749"/>
        <end position="768"/>
    </location>
</feature>
<dbReference type="STRING" id="623744.A0A553MYV3"/>
<dbReference type="InterPro" id="IPR036034">
    <property type="entry name" value="PDZ_sf"/>
</dbReference>
<dbReference type="InterPro" id="IPR051342">
    <property type="entry name" value="PDZ_scaffold"/>
</dbReference>
<dbReference type="CDD" id="cd06669">
    <property type="entry name" value="PDZ5_MUPP1-like"/>
    <property type="match status" value="1"/>
</dbReference>
<reference evidence="8 9" key="1">
    <citation type="journal article" date="2019" name="Sci. Data">
        <title>Hybrid genome assembly and annotation of Danionella translucida.</title>
        <authorList>
            <person name="Kadobianskyi M."/>
            <person name="Schulze L."/>
            <person name="Schuelke M."/>
            <person name="Judkewitz B."/>
        </authorList>
    </citation>
    <scope>NUCLEOTIDE SEQUENCE [LARGE SCALE GENOMIC DNA]</scope>
    <source>
        <strain evidence="8 9">Bolton</strain>
    </source>
</reference>
<evidence type="ECO:0000313" key="8">
    <source>
        <dbReference type="EMBL" id="TRY58342.1"/>
    </source>
</evidence>
<comment type="caution">
    <text evidence="8">The sequence shown here is derived from an EMBL/GenBank/DDBJ whole genome shotgun (WGS) entry which is preliminary data.</text>
</comment>
<dbReference type="Pfam" id="PF00595">
    <property type="entry name" value="PDZ"/>
    <property type="match status" value="4"/>
</dbReference>
<evidence type="ECO:0000259" key="7">
    <source>
        <dbReference type="PROSITE" id="PS50106"/>
    </source>
</evidence>
<evidence type="ECO:0000256" key="5">
    <source>
        <dbReference type="SAM" id="MobiDB-lite"/>
    </source>
</evidence>
<dbReference type="Gene3D" id="2.30.42.10">
    <property type="match status" value="4"/>
</dbReference>
<dbReference type="OrthoDB" id="6022711at2759"/>
<gene>
    <name evidence="8" type="ORF">DNTS_030965</name>
</gene>
<evidence type="ECO:0000256" key="2">
    <source>
        <dbReference type="ARBA" id="ARBA00022553"/>
    </source>
</evidence>
<dbReference type="InterPro" id="IPR001478">
    <property type="entry name" value="PDZ"/>
</dbReference>
<evidence type="ECO:0000256" key="1">
    <source>
        <dbReference type="ARBA" id="ARBA00004370"/>
    </source>
</evidence>
<keyword evidence="6" id="KW-1133">Transmembrane helix</keyword>
<sequence>MPVHKVSLSLISAQVCDDREGVGVPRPPCILRHRDSYISAQHRTHVTFAPCKTEDISLLQSMAQGRTMLSFDLEKDDEDLGISIVRLEISGVNGIFIKDIQPDSVAYSSGYLRVGDQILAVNDKLLDSSVTQAEAEQILLEVVSEVTFTVARDLTPSFSPPKPRQIYHIVLENDGSGLGFGIVGGRSTGTMVKTILPEGVARKDGRLRSGDLLLRIGDVDVSAMGSEEVAQELRFAGAIVRLVIARETTESSSAWQLEPQRNQDVPEQNEKECRVRFTCCKSVEITDKGSGGFEGKSILKGNPVDHDRQTQRGHHLSACSKGFWSCGKISPVVFGGAAETLKLLFSLQSSESVCEGVNDDHSDQVSNQMGPRRSKGLLPPYTIIPTCVSRVKWGFRESAGSRGVDGQIDQDCSKQKADAMLHTTGQQVELSFLKKSSPSAAKTSPISQRPLTPLGLLPPPLPPCLPEPKPVLPPGKVFYAERRDFNFNRESYCRLSEEEEKALKEKWQSALGPRSEVIVARVEKFIESSGLGVSLESQDGHHYICSMLPEGPMGRAGIIHPGDQLLEVNGFSLLGEAHKEVVSLLKELPVNVCVVCSRVVPPADSGNDHDGDVQLTLKELLEEFNDKQEFPVMEPPVLSHQAMWEKKIQVYELQKDESGLGFSILDYQDPMNPGLTVIVIRSLVAGGLAERDGHLLPGDRLMFVNETDLSHASLAQAVQVLKSTALGIVRIGVAKPLAENDIQERGAEIRGHDSEENNEASALQKNLHSQSGEMEAEAKAIPMFSSGYERTITIVRGNSSLGMFSLFLMLLLCVFLYILSLFHRDVDSVRDL</sequence>
<feature type="compositionally biased region" description="Polar residues" evidence="5">
    <location>
        <begin position="759"/>
        <end position="768"/>
    </location>
</feature>
<dbReference type="EMBL" id="SRMA01027195">
    <property type="protein sequence ID" value="TRY58342.1"/>
    <property type="molecule type" value="Genomic_DNA"/>
</dbReference>
<keyword evidence="9" id="KW-1185">Reference proteome</keyword>
<keyword evidence="3" id="KW-0677">Repeat</keyword>
<feature type="domain" description="PDZ" evidence="7">
    <location>
        <begin position="168"/>
        <end position="248"/>
    </location>
</feature>
<proteinExistence type="predicted"/>
<feature type="domain" description="PDZ" evidence="7">
    <location>
        <begin position="70"/>
        <end position="154"/>
    </location>
</feature>
<protein>
    <recommendedName>
        <fullName evidence="7">PDZ domain-containing protein</fullName>
    </recommendedName>
</protein>
<feature type="domain" description="PDZ" evidence="7">
    <location>
        <begin position="650"/>
        <end position="724"/>
    </location>
</feature>
<dbReference type="SUPFAM" id="SSF50156">
    <property type="entry name" value="PDZ domain-like"/>
    <property type="match status" value="4"/>
</dbReference>
<dbReference type="FunFam" id="2.30.42.10:FF:000070">
    <property type="entry name" value="Multiple PDZ domain protein"/>
    <property type="match status" value="1"/>
</dbReference>
<evidence type="ECO:0000313" key="9">
    <source>
        <dbReference type="Proteomes" id="UP000316079"/>
    </source>
</evidence>
<dbReference type="AlphaFoldDB" id="A0A553MYV3"/>
<keyword evidence="6" id="KW-0812">Transmembrane</keyword>
<accession>A0A553MYV3</accession>
<dbReference type="SMART" id="SM00228">
    <property type="entry name" value="PDZ"/>
    <property type="match status" value="4"/>
</dbReference>
<feature type="transmembrane region" description="Helical" evidence="6">
    <location>
        <begin position="801"/>
        <end position="822"/>
    </location>
</feature>
<feature type="domain" description="PDZ" evidence="7">
    <location>
        <begin position="519"/>
        <end position="600"/>
    </location>
</feature>
<dbReference type="Proteomes" id="UP000316079">
    <property type="component" value="Unassembled WGS sequence"/>
</dbReference>
<dbReference type="PANTHER" id="PTHR19964:SF10">
    <property type="entry name" value="MULTIPLE PDZ DOMAIN PROTEIN"/>
    <property type="match status" value="1"/>
</dbReference>